<dbReference type="PANTHER" id="PTHR16220:SF0">
    <property type="entry name" value="WD REPEAT-CONTAINING PROTEIN WRAP73"/>
    <property type="match status" value="1"/>
</dbReference>
<keyword evidence="2" id="KW-1185">Reference proteome</keyword>
<dbReference type="SUPFAM" id="SSF82171">
    <property type="entry name" value="DPP6 N-terminal domain-like"/>
    <property type="match status" value="1"/>
</dbReference>
<dbReference type="OrthoDB" id="308690at2759"/>
<dbReference type="InterPro" id="IPR052778">
    <property type="entry name" value="Centrosome-WD_assoc"/>
</dbReference>
<dbReference type="GO" id="GO:0005815">
    <property type="term" value="C:microtubule organizing center"/>
    <property type="evidence" value="ECO:0007669"/>
    <property type="project" value="TreeGrafter"/>
</dbReference>
<accession>A0A167ZYZ3</accession>
<dbReference type="GO" id="GO:1990811">
    <property type="term" value="C:MWP complex"/>
    <property type="evidence" value="ECO:0007669"/>
    <property type="project" value="TreeGrafter"/>
</dbReference>
<sequence length="559" mass="60023">MRFSNKFKSSSCSLPSPDGRLVATLLPLGIHIRVVERLDEVANVVPLPDELSSTAVVSFQWSPSSRRLLVATADVVFVTAVLPAGDEEDSGRGQLFRAVIRNPALPVVGKPAFVGFGSSDDQVCLCSAFGIKFVVFDLQTSKTVEISHPKLHSPTSACSRGFSFRPASHHLALLTRTAGKDWISIHSAPSAALVTSWAPDTIDAQGLLWCPDGRWLAVMESPAYGHKILFYTPDGHFFKAWTGRCSSDGGSAVGSEGEGRDNTTNVAAADLAADEALGLGVKIARFSPNARFMAVGDTTRRIRIIDMASLVGIWQEQINPSAPSASSELHTFIEAAQAISPPGRTSPNNPDGAISAVGASLLSFDKSSAYLVTRLEDAPSTVWIWDLRTWQLCTVLMFHANVSSAVWHPSAARALLVACDGEQHRGVGFVWSHPSNAPAVVDYSRHFSPATNDGQPPNVPMGSHRPSWLSLEDQPLLLFYSDGKEFALAAPGANRGSKASSAGLWPKAASSACSTIFDNGSWTVADQRREESPLQLVPAEICTEGDSDLEDTFHYKREE</sequence>
<dbReference type="Proteomes" id="UP000076874">
    <property type="component" value="Unassembled WGS sequence"/>
</dbReference>
<evidence type="ECO:0000313" key="1">
    <source>
        <dbReference type="EMBL" id="OAA68053.1"/>
    </source>
</evidence>
<dbReference type="EMBL" id="AZHD01000001">
    <property type="protein sequence ID" value="OAA68053.1"/>
    <property type="molecule type" value="Genomic_DNA"/>
</dbReference>
<dbReference type="GO" id="GO:1990810">
    <property type="term" value="P:microtubule anchoring at mitotic spindle pole body"/>
    <property type="evidence" value="ECO:0007669"/>
    <property type="project" value="TreeGrafter"/>
</dbReference>
<gene>
    <name evidence="1" type="ORF">SPI_00248</name>
</gene>
<organism evidence="1 2">
    <name type="scientific">Niveomyces insectorum RCEF 264</name>
    <dbReference type="NCBI Taxonomy" id="1081102"/>
    <lineage>
        <taxon>Eukaryota</taxon>
        <taxon>Fungi</taxon>
        <taxon>Dikarya</taxon>
        <taxon>Ascomycota</taxon>
        <taxon>Pezizomycotina</taxon>
        <taxon>Sordariomycetes</taxon>
        <taxon>Hypocreomycetidae</taxon>
        <taxon>Hypocreales</taxon>
        <taxon>Cordycipitaceae</taxon>
        <taxon>Niveomyces</taxon>
    </lineage>
</organism>
<dbReference type="Gene3D" id="2.130.10.10">
    <property type="entry name" value="YVTN repeat-like/Quinoprotein amine dehydrogenase"/>
    <property type="match status" value="2"/>
</dbReference>
<dbReference type="InterPro" id="IPR015943">
    <property type="entry name" value="WD40/YVTN_repeat-like_dom_sf"/>
</dbReference>
<protein>
    <submittedName>
        <fullName evidence="1">Six-bladed beta-propeller, TolB-like protein</fullName>
    </submittedName>
</protein>
<comment type="caution">
    <text evidence="1">The sequence shown here is derived from an EMBL/GenBank/DDBJ whole genome shotgun (WGS) entry which is preliminary data.</text>
</comment>
<name>A0A167ZYZ3_9HYPO</name>
<reference evidence="1 2" key="1">
    <citation type="journal article" date="2016" name="Genome Biol. Evol.">
        <title>Divergent and convergent evolution of fungal pathogenicity.</title>
        <authorList>
            <person name="Shang Y."/>
            <person name="Xiao G."/>
            <person name="Zheng P."/>
            <person name="Cen K."/>
            <person name="Zhan S."/>
            <person name="Wang C."/>
        </authorList>
    </citation>
    <scope>NUCLEOTIDE SEQUENCE [LARGE SCALE GENOMIC DNA]</scope>
    <source>
        <strain evidence="1 2">RCEF 264</strain>
    </source>
</reference>
<dbReference type="PANTHER" id="PTHR16220">
    <property type="entry name" value="WD REPEAT PROTEIN 8-RELATED"/>
    <property type="match status" value="1"/>
</dbReference>
<dbReference type="AlphaFoldDB" id="A0A167ZYZ3"/>
<dbReference type="SUPFAM" id="SSF50993">
    <property type="entry name" value="Peptidase/esterase 'gauge' domain"/>
    <property type="match status" value="1"/>
</dbReference>
<dbReference type="STRING" id="1081102.A0A167ZYZ3"/>
<evidence type="ECO:0000313" key="2">
    <source>
        <dbReference type="Proteomes" id="UP000076874"/>
    </source>
</evidence>
<proteinExistence type="predicted"/>